<dbReference type="InterPro" id="IPR001073">
    <property type="entry name" value="C1q_dom"/>
</dbReference>
<keyword evidence="4" id="KW-0175">Coiled coil</keyword>
<organism evidence="7 8">
    <name type="scientific">Crassostrea virginica</name>
    <name type="common">Eastern oyster</name>
    <dbReference type="NCBI Taxonomy" id="6565"/>
    <lineage>
        <taxon>Eukaryota</taxon>
        <taxon>Metazoa</taxon>
        <taxon>Spiralia</taxon>
        <taxon>Lophotrochozoa</taxon>
        <taxon>Mollusca</taxon>
        <taxon>Bivalvia</taxon>
        <taxon>Autobranchia</taxon>
        <taxon>Pteriomorphia</taxon>
        <taxon>Ostreida</taxon>
        <taxon>Ostreoidea</taxon>
        <taxon>Ostreidae</taxon>
        <taxon>Crassostrea</taxon>
    </lineage>
</organism>
<proteinExistence type="predicted"/>
<evidence type="ECO:0000259" key="6">
    <source>
        <dbReference type="PROSITE" id="PS50871"/>
    </source>
</evidence>
<evidence type="ECO:0000256" key="4">
    <source>
        <dbReference type="SAM" id="Coils"/>
    </source>
</evidence>
<dbReference type="SUPFAM" id="SSF49842">
    <property type="entry name" value="TNF-like"/>
    <property type="match status" value="1"/>
</dbReference>
<dbReference type="GO" id="GO:0005576">
    <property type="term" value="C:extracellular region"/>
    <property type="evidence" value="ECO:0007669"/>
    <property type="project" value="UniProtKB-SubCell"/>
</dbReference>
<dbReference type="InterPro" id="IPR008983">
    <property type="entry name" value="Tumour_necrosis_fac-like_dom"/>
</dbReference>
<keyword evidence="2" id="KW-0964">Secreted</keyword>
<evidence type="ECO:0000256" key="2">
    <source>
        <dbReference type="ARBA" id="ARBA00022525"/>
    </source>
</evidence>
<dbReference type="PANTHER" id="PTHR15427">
    <property type="entry name" value="EMILIN ELASTIN MICROFIBRIL INTERFACE-LOCATED PROTEIN ELASTIN MICROFIBRIL INTERFACER"/>
    <property type="match status" value="1"/>
</dbReference>
<name>A0A8B8BCW0_CRAVI</name>
<feature type="signal peptide" evidence="5">
    <location>
        <begin position="1"/>
        <end position="23"/>
    </location>
</feature>
<keyword evidence="3" id="KW-0176">Collagen</keyword>
<dbReference type="RefSeq" id="XP_022301245.1">
    <property type="nucleotide sequence ID" value="XM_022445537.1"/>
</dbReference>
<comment type="subcellular location">
    <subcellularLocation>
        <location evidence="1">Secreted</location>
    </subcellularLocation>
</comment>
<dbReference type="SMART" id="SM00110">
    <property type="entry name" value="C1Q"/>
    <property type="match status" value="1"/>
</dbReference>
<evidence type="ECO:0000256" key="1">
    <source>
        <dbReference type="ARBA" id="ARBA00004613"/>
    </source>
</evidence>
<keyword evidence="7" id="KW-1185">Reference proteome</keyword>
<sequence>MRFLKAMCFIILAMFNMIAETNGMLVHGNSSLSGQTHGSSGQILDMADITQILYNQTNELINLKKQAENDRSTIQLLQNRVFLLETELSDKMNASKVPSSQEFSTYLLSMNHLIQNMAANDENDKNLTRQFDIAVKHFEEYKAEMQFTLLNLTTELDHYKQQLESERSKVSLLQNLTQRTNNNFNDFKTDMLQMHVNQSTEMVGIKQELKSEISKVSLLHNVTQQTDEKVNDLRTDLLQTRLNQTNEMVDYKQQLENEKSKVYVLQNLTQRLNQRLNDLNVQIRYTSLSLLDLHTATEQLNGSLLQQLEERISDVHAHTIANVSNRIAFTAGVTLDSKTWSSGTLVFPHVITNVGNGYNPSDGVFTAPLAGVYVFFVNVQGYNDQIIYADIMMNGASKVETMSYNGSGGTYKAGPNLAVLYLQTGDRVWIQRAEGSGYFSTFNSPITTFSGFLI</sequence>
<evidence type="ECO:0000313" key="8">
    <source>
        <dbReference type="RefSeq" id="XP_022301245.1"/>
    </source>
</evidence>
<dbReference type="PRINTS" id="PR00007">
    <property type="entry name" value="COMPLEMNTC1Q"/>
</dbReference>
<gene>
    <name evidence="8" type="primary">LOC111109433</name>
</gene>
<dbReference type="AlphaFoldDB" id="A0A8B8BCW0"/>
<dbReference type="Proteomes" id="UP000694844">
    <property type="component" value="Chromosome 8"/>
</dbReference>
<accession>A0A8B8BCW0</accession>
<dbReference type="OrthoDB" id="6153102at2759"/>
<feature type="coiled-coil region" evidence="4">
    <location>
        <begin position="149"/>
        <end position="176"/>
    </location>
</feature>
<feature type="domain" description="C1q" evidence="6">
    <location>
        <begin position="322"/>
        <end position="454"/>
    </location>
</feature>
<dbReference type="Pfam" id="PF00386">
    <property type="entry name" value="C1q"/>
    <property type="match status" value="1"/>
</dbReference>
<evidence type="ECO:0000256" key="5">
    <source>
        <dbReference type="SAM" id="SignalP"/>
    </source>
</evidence>
<feature type="chain" id="PRO_5034244117" evidence="5">
    <location>
        <begin position="24"/>
        <end position="454"/>
    </location>
</feature>
<dbReference type="InterPro" id="IPR050392">
    <property type="entry name" value="Collagen/C1q_domain"/>
</dbReference>
<dbReference type="GeneID" id="111109433"/>
<keyword evidence="5" id="KW-0732">Signal</keyword>
<dbReference type="PROSITE" id="PS50871">
    <property type="entry name" value="C1Q"/>
    <property type="match status" value="1"/>
</dbReference>
<dbReference type="PANTHER" id="PTHR15427:SF52">
    <property type="entry name" value="C1Q DOMAIN-CONTAINING PROTEIN"/>
    <property type="match status" value="1"/>
</dbReference>
<dbReference type="Gene3D" id="2.60.120.40">
    <property type="match status" value="1"/>
</dbReference>
<evidence type="ECO:0000313" key="7">
    <source>
        <dbReference type="Proteomes" id="UP000694844"/>
    </source>
</evidence>
<evidence type="ECO:0000256" key="3">
    <source>
        <dbReference type="ARBA" id="ARBA00023119"/>
    </source>
</evidence>
<dbReference type="KEGG" id="cvn:111109433"/>
<protein>
    <submittedName>
        <fullName evidence="8">Myosin-1-like</fullName>
    </submittedName>
</protein>
<reference evidence="8" key="1">
    <citation type="submission" date="2025-08" db="UniProtKB">
        <authorList>
            <consortium name="RefSeq"/>
        </authorList>
    </citation>
    <scope>IDENTIFICATION</scope>
    <source>
        <tissue evidence="8">Whole sample</tissue>
    </source>
</reference>